<evidence type="ECO:0000256" key="6">
    <source>
        <dbReference type="ARBA" id="ARBA00023065"/>
    </source>
</evidence>
<evidence type="ECO:0000256" key="3">
    <source>
        <dbReference type="ARBA" id="ARBA00022475"/>
    </source>
</evidence>
<dbReference type="AlphaFoldDB" id="A0A6A6VE47"/>
<evidence type="ECO:0000256" key="4">
    <source>
        <dbReference type="ARBA" id="ARBA00022692"/>
    </source>
</evidence>
<keyword evidence="4 9" id="KW-0812">Transmembrane</keyword>
<evidence type="ECO:0000256" key="7">
    <source>
        <dbReference type="ARBA" id="ARBA00023136"/>
    </source>
</evidence>
<evidence type="ECO:0000313" key="11">
    <source>
        <dbReference type="Proteomes" id="UP000799440"/>
    </source>
</evidence>
<name>A0A6A6VE47_9PLEO</name>
<keyword evidence="2" id="KW-0813">Transport</keyword>
<evidence type="ECO:0000256" key="5">
    <source>
        <dbReference type="ARBA" id="ARBA00022989"/>
    </source>
</evidence>
<dbReference type="Proteomes" id="UP000799440">
    <property type="component" value="Unassembled WGS sequence"/>
</dbReference>
<evidence type="ECO:0000313" key="10">
    <source>
        <dbReference type="EMBL" id="KAF2748848.1"/>
    </source>
</evidence>
<dbReference type="GO" id="GO:0005886">
    <property type="term" value="C:plasma membrane"/>
    <property type="evidence" value="ECO:0007669"/>
    <property type="project" value="UniProtKB-SubCell"/>
</dbReference>
<feature type="compositionally biased region" description="Basic and acidic residues" evidence="8">
    <location>
        <begin position="444"/>
        <end position="461"/>
    </location>
</feature>
<dbReference type="EMBL" id="MU006568">
    <property type="protein sequence ID" value="KAF2748848.1"/>
    <property type="molecule type" value="Genomic_DNA"/>
</dbReference>
<protein>
    <submittedName>
        <fullName evidence="10">UPF0187-domain-containing protein</fullName>
    </submittedName>
</protein>
<reference evidence="10" key="1">
    <citation type="journal article" date="2020" name="Stud. Mycol.">
        <title>101 Dothideomycetes genomes: a test case for predicting lifestyles and emergence of pathogens.</title>
        <authorList>
            <person name="Haridas S."/>
            <person name="Albert R."/>
            <person name="Binder M."/>
            <person name="Bloem J."/>
            <person name="Labutti K."/>
            <person name="Salamov A."/>
            <person name="Andreopoulos B."/>
            <person name="Baker S."/>
            <person name="Barry K."/>
            <person name="Bills G."/>
            <person name="Bluhm B."/>
            <person name="Cannon C."/>
            <person name="Castanera R."/>
            <person name="Culley D."/>
            <person name="Daum C."/>
            <person name="Ezra D."/>
            <person name="Gonzalez J."/>
            <person name="Henrissat B."/>
            <person name="Kuo A."/>
            <person name="Liang C."/>
            <person name="Lipzen A."/>
            <person name="Lutzoni F."/>
            <person name="Magnuson J."/>
            <person name="Mondo S."/>
            <person name="Nolan M."/>
            <person name="Ohm R."/>
            <person name="Pangilinan J."/>
            <person name="Park H.-J."/>
            <person name="Ramirez L."/>
            <person name="Alfaro M."/>
            <person name="Sun H."/>
            <person name="Tritt A."/>
            <person name="Yoshinaga Y."/>
            <person name="Zwiers L.-H."/>
            <person name="Turgeon B."/>
            <person name="Goodwin S."/>
            <person name="Spatafora J."/>
            <person name="Crous P."/>
            <person name="Grigoriev I."/>
        </authorList>
    </citation>
    <scope>NUCLEOTIDE SEQUENCE</scope>
    <source>
        <strain evidence="10">CBS 119925</strain>
    </source>
</reference>
<dbReference type="InterPro" id="IPR044669">
    <property type="entry name" value="YneE/VCCN1/2-like"/>
</dbReference>
<feature type="compositionally biased region" description="Polar residues" evidence="8">
    <location>
        <begin position="22"/>
        <end position="43"/>
    </location>
</feature>
<dbReference type="GO" id="GO:0005254">
    <property type="term" value="F:chloride channel activity"/>
    <property type="evidence" value="ECO:0007669"/>
    <property type="project" value="InterPro"/>
</dbReference>
<keyword evidence="11" id="KW-1185">Reference proteome</keyword>
<feature type="compositionally biased region" description="Polar residues" evidence="8">
    <location>
        <begin position="1"/>
        <end position="14"/>
    </location>
</feature>
<feature type="region of interest" description="Disordered" evidence="8">
    <location>
        <begin position="1"/>
        <end position="59"/>
    </location>
</feature>
<dbReference type="PANTHER" id="PTHR33281">
    <property type="entry name" value="UPF0187 PROTEIN YNEE"/>
    <property type="match status" value="1"/>
</dbReference>
<feature type="region of interest" description="Disordered" evidence="8">
    <location>
        <begin position="444"/>
        <end position="471"/>
    </location>
</feature>
<evidence type="ECO:0000256" key="9">
    <source>
        <dbReference type="SAM" id="Phobius"/>
    </source>
</evidence>
<dbReference type="PANTHER" id="PTHR33281:SF19">
    <property type="entry name" value="VOLTAGE-DEPENDENT ANION CHANNEL-FORMING PROTEIN YNEE"/>
    <property type="match status" value="1"/>
</dbReference>
<organism evidence="10 11">
    <name type="scientific">Sporormia fimetaria CBS 119925</name>
    <dbReference type="NCBI Taxonomy" id="1340428"/>
    <lineage>
        <taxon>Eukaryota</taxon>
        <taxon>Fungi</taxon>
        <taxon>Dikarya</taxon>
        <taxon>Ascomycota</taxon>
        <taxon>Pezizomycotina</taxon>
        <taxon>Dothideomycetes</taxon>
        <taxon>Pleosporomycetidae</taxon>
        <taxon>Pleosporales</taxon>
        <taxon>Sporormiaceae</taxon>
        <taxon>Sporormia</taxon>
    </lineage>
</organism>
<evidence type="ECO:0000256" key="1">
    <source>
        <dbReference type="ARBA" id="ARBA00004651"/>
    </source>
</evidence>
<feature type="transmembrane region" description="Helical" evidence="9">
    <location>
        <begin position="86"/>
        <end position="107"/>
    </location>
</feature>
<comment type="subcellular location">
    <subcellularLocation>
        <location evidence="1">Cell membrane</location>
        <topology evidence="1">Multi-pass membrane protein</topology>
    </subcellularLocation>
</comment>
<sequence length="471" mass="53599">MASDASDLTHTNSVKPVDIQIPKNNEPVSQGPMSPMSWQQEANRPQMRSRKNTGLEDYWEGPRDMNKHSKWPFFLRMHGSVLPKMLLPLTVVSVWSTLITCLCRYVYALKVSSLLLTVLGFVVGMAISFRTSSAYERYTEGRKYWSQLVLVGQNMARTIWIHAKERDGQLGKEDLLRKITALNMIVAFARALEHKLRFEPGIDYEFFRDRVEYLDTFAKAAEADIPKPSRQRLAKKMGTKLGVPFAESNPRKRIKQSKKPLGNLPLEILNYLSAYVESICVEETIKSGLYQNQIINGVVALNEVLVGVERVLQTPLPVAYSIAISQITWVYVMMLPFQLWDDLRWVTIPGCIFAAYIILGIAAIGREIENPFGMDVNDLPLDAYCEELEMDIDIIMSQPAPTPDDFMYKSSNMVLWPLSHSGFTDWMHRPKQDIRDALITKTKSDMRARRSMNPERAEIAEKQAAAVSQDA</sequence>
<gene>
    <name evidence="10" type="ORF">M011DRAFT_493611</name>
</gene>
<accession>A0A6A6VE47</accession>
<feature type="transmembrane region" description="Helical" evidence="9">
    <location>
        <begin position="318"/>
        <end position="339"/>
    </location>
</feature>
<feature type="transmembrane region" description="Helical" evidence="9">
    <location>
        <begin position="345"/>
        <end position="364"/>
    </location>
</feature>
<keyword evidence="7 9" id="KW-0472">Membrane</keyword>
<dbReference type="OrthoDB" id="1368at2759"/>
<keyword evidence="5 9" id="KW-1133">Transmembrane helix</keyword>
<dbReference type="Pfam" id="PF25539">
    <property type="entry name" value="Bestrophin_2"/>
    <property type="match status" value="1"/>
</dbReference>
<keyword evidence="6" id="KW-0406">Ion transport</keyword>
<keyword evidence="3" id="KW-1003">Cell membrane</keyword>
<proteinExistence type="predicted"/>
<evidence type="ECO:0000256" key="8">
    <source>
        <dbReference type="SAM" id="MobiDB-lite"/>
    </source>
</evidence>
<feature type="transmembrane region" description="Helical" evidence="9">
    <location>
        <begin position="113"/>
        <end position="132"/>
    </location>
</feature>
<evidence type="ECO:0000256" key="2">
    <source>
        <dbReference type="ARBA" id="ARBA00022448"/>
    </source>
</evidence>